<name>A0A4U9WJN1_SERFO</name>
<dbReference type="InterPro" id="IPR013783">
    <property type="entry name" value="Ig-like_fold"/>
</dbReference>
<gene>
    <name evidence="2" type="ORF">NCTC12965_08270</name>
</gene>
<dbReference type="EMBL" id="CABEEZ010000163">
    <property type="protein sequence ID" value="VTR59820.1"/>
    <property type="molecule type" value="Genomic_DNA"/>
</dbReference>
<dbReference type="Gene3D" id="2.60.40.10">
    <property type="entry name" value="Immunoglobulins"/>
    <property type="match status" value="1"/>
</dbReference>
<reference evidence="2" key="1">
    <citation type="submission" date="2019-05" db="EMBL/GenBank/DDBJ databases">
        <authorList>
            <consortium name="Pathogen Informatics"/>
        </authorList>
    </citation>
    <scope>NUCLEOTIDE SEQUENCE [LARGE SCALE GENOMIC DNA]</scope>
    <source>
        <strain evidence="2">NCTC12965</strain>
    </source>
</reference>
<organism evidence="2">
    <name type="scientific">Serratia fonticola</name>
    <dbReference type="NCBI Taxonomy" id="47917"/>
    <lineage>
        <taxon>Bacteria</taxon>
        <taxon>Pseudomonadati</taxon>
        <taxon>Pseudomonadota</taxon>
        <taxon>Gammaproteobacteria</taxon>
        <taxon>Enterobacterales</taxon>
        <taxon>Yersiniaceae</taxon>
        <taxon>Serratia</taxon>
    </lineage>
</organism>
<dbReference type="InterPro" id="IPR016148">
    <property type="entry name" value="Pili_assmbl_chaperone_C"/>
</dbReference>
<dbReference type="SUPFAM" id="SSF49584">
    <property type="entry name" value="Periplasmic chaperone C-domain"/>
    <property type="match status" value="1"/>
</dbReference>
<sequence length="66" mass="7817">MTDKLTWQRSGNSLQVTNPTPFYMNFQEVKVAGQEVKDATYVAPWWYGELYAAIWCEWRQCELEAH</sequence>
<proteinExistence type="predicted"/>
<protein>
    <submittedName>
        <fullName evidence="2">Fimbrial assembly chaperone SthB</fullName>
    </submittedName>
</protein>
<evidence type="ECO:0000259" key="1">
    <source>
        <dbReference type="Pfam" id="PF02753"/>
    </source>
</evidence>
<dbReference type="AlphaFoldDB" id="A0A4U9WJN1"/>
<dbReference type="InterPro" id="IPR036316">
    <property type="entry name" value="Pili_assmbl_chap_C_dom_sf"/>
</dbReference>
<accession>A0A4U9WJN1</accession>
<dbReference type="Pfam" id="PF02753">
    <property type="entry name" value="PapD_C"/>
    <property type="match status" value="1"/>
</dbReference>
<evidence type="ECO:0000313" key="2">
    <source>
        <dbReference type="EMBL" id="VTR59820.1"/>
    </source>
</evidence>
<feature type="domain" description="Pili assembly chaperone C-terminal" evidence="1">
    <location>
        <begin position="16"/>
        <end position="44"/>
    </location>
</feature>